<dbReference type="InterPro" id="IPR003152">
    <property type="entry name" value="FATC_dom"/>
</dbReference>
<evidence type="ECO:0000256" key="6">
    <source>
        <dbReference type="ARBA" id="ARBA00022777"/>
    </source>
</evidence>
<dbReference type="SMART" id="SM01343">
    <property type="entry name" value="FATC"/>
    <property type="match status" value="1"/>
</dbReference>
<dbReference type="GO" id="GO:0005524">
    <property type="term" value="F:ATP binding"/>
    <property type="evidence" value="ECO:0007669"/>
    <property type="project" value="UniProtKB-KW"/>
</dbReference>
<evidence type="ECO:0000259" key="10">
    <source>
        <dbReference type="PROSITE" id="PS51190"/>
    </source>
</evidence>
<dbReference type="GO" id="GO:0006974">
    <property type="term" value="P:DNA damage response"/>
    <property type="evidence" value="ECO:0007669"/>
    <property type="project" value="UniProtKB-KW"/>
</dbReference>
<dbReference type="Pfam" id="PF00454">
    <property type="entry name" value="PI3_PI4_kinase"/>
    <property type="match status" value="1"/>
</dbReference>
<dbReference type="SMART" id="SM00146">
    <property type="entry name" value="PI3Kc"/>
    <property type="match status" value="1"/>
</dbReference>
<dbReference type="InterPro" id="IPR011009">
    <property type="entry name" value="Kinase-like_dom_sf"/>
</dbReference>
<dbReference type="PANTHER" id="PTHR37079:SF4">
    <property type="entry name" value="SERINE_THREONINE-PROTEIN KINASE ATM"/>
    <property type="match status" value="1"/>
</dbReference>
<evidence type="ECO:0000256" key="2">
    <source>
        <dbReference type="ARBA" id="ARBA00012513"/>
    </source>
</evidence>
<evidence type="ECO:0000256" key="5">
    <source>
        <dbReference type="ARBA" id="ARBA00022763"/>
    </source>
</evidence>
<evidence type="ECO:0000256" key="3">
    <source>
        <dbReference type="ARBA" id="ARBA00022679"/>
    </source>
</evidence>
<dbReference type="InterPro" id="IPR038980">
    <property type="entry name" value="ATM_plant"/>
</dbReference>
<dbReference type="PROSITE" id="PS00916">
    <property type="entry name" value="PI3_4_KINASE_2"/>
    <property type="match status" value="1"/>
</dbReference>
<dbReference type="Gene3D" id="3.30.1010.10">
    <property type="entry name" value="Phosphatidylinositol 3-kinase Catalytic Subunit, Chain A, domain 4"/>
    <property type="match status" value="1"/>
</dbReference>
<dbReference type="EMBL" id="WIXE01009546">
    <property type="protein sequence ID" value="KAK5978357.1"/>
    <property type="molecule type" value="Genomic_DNA"/>
</dbReference>
<comment type="subcellular location">
    <subcellularLocation>
        <location evidence="1">Nucleus</location>
    </subcellularLocation>
</comment>
<proteinExistence type="predicted"/>
<dbReference type="SUPFAM" id="SSF56112">
    <property type="entry name" value="Protein kinase-like (PK-like)"/>
    <property type="match status" value="1"/>
</dbReference>
<evidence type="ECO:0000256" key="8">
    <source>
        <dbReference type="ARBA" id="ARBA00023242"/>
    </source>
</evidence>
<reference evidence="11 12" key="1">
    <citation type="submission" date="2019-10" db="EMBL/GenBank/DDBJ databases">
        <title>Assembly and Annotation for the nematode Trichostrongylus colubriformis.</title>
        <authorList>
            <person name="Martin J."/>
        </authorList>
    </citation>
    <scope>NUCLEOTIDE SEQUENCE [LARGE SCALE GENOMIC DNA]</scope>
    <source>
        <strain evidence="11">G859</strain>
        <tissue evidence="11">Whole worm</tissue>
    </source>
</reference>
<dbReference type="GO" id="GO:0005634">
    <property type="term" value="C:nucleus"/>
    <property type="evidence" value="ECO:0007669"/>
    <property type="project" value="UniProtKB-SubCell"/>
</dbReference>
<keyword evidence="3" id="KW-0808">Transferase</keyword>
<evidence type="ECO:0000256" key="7">
    <source>
        <dbReference type="ARBA" id="ARBA00022840"/>
    </source>
</evidence>
<dbReference type="PROSITE" id="PS50290">
    <property type="entry name" value="PI3_4_KINASE_3"/>
    <property type="match status" value="1"/>
</dbReference>
<keyword evidence="4" id="KW-0547">Nucleotide-binding</keyword>
<evidence type="ECO:0000259" key="9">
    <source>
        <dbReference type="PROSITE" id="PS50290"/>
    </source>
</evidence>
<dbReference type="Pfam" id="PF02260">
    <property type="entry name" value="FATC"/>
    <property type="match status" value="1"/>
</dbReference>
<dbReference type="GO" id="GO:0004674">
    <property type="term" value="F:protein serine/threonine kinase activity"/>
    <property type="evidence" value="ECO:0007669"/>
    <property type="project" value="UniProtKB-EC"/>
</dbReference>
<dbReference type="InterPro" id="IPR018936">
    <property type="entry name" value="PI3/4_kinase_CS"/>
</dbReference>
<accession>A0AAN8FPR5</accession>
<dbReference type="InterPro" id="IPR000403">
    <property type="entry name" value="PI3/4_kinase_cat_dom"/>
</dbReference>
<keyword evidence="8" id="KW-0539">Nucleus</keyword>
<dbReference type="PROSITE" id="PS51190">
    <property type="entry name" value="FATC"/>
    <property type="match status" value="1"/>
</dbReference>
<keyword evidence="5" id="KW-0227">DNA damage</keyword>
<dbReference type="Proteomes" id="UP001331761">
    <property type="component" value="Unassembled WGS sequence"/>
</dbReference>
<evidence type="ECO:0000313" key="12">
    <source>
        <dbReference type="Proteomes" id="UP001331761"/>
    </source>
</evidence>
<dbReference type="Gene3D" id="1.10.1070.11">
    <property type="entry name" value="Phosphatidylinositol 3-/4-kinase, catalytic domain"/>
    <property type="match status" value="1"/>
</dbReference>
<sequence>MLRNGHVSSEHHALNGLPQLAKLIQGILDKSIKKVNERDAAIRDIGTIVSNCASFYLSGADTHVYPLNALVTDLCSLALFEVKNNAGKLAKNPSSCKTACFELTTTMLNKLSERGLLCDSYAVFLDFVFTVLDEPFLNYQMWMEDDVSSVLTKFVNSSISFIAEDYFKKLWSVVWRRFPAVVQNNGRSCGNYLHISLALVKNLHKSSMISGDSGYNIITEVIEKLFAAMEKKDIKRWNGQIEYAIEFLSFLIDEWGIECRDSLLTHCIPLAGTLVEKLDFSSSTASDLDVFWAFFDRLFHLAIPDCQSSYLVPTEVYCLAQSACDVLRRALLSLTLSRVDYELKRDHVPLFARILLIADYTPCNDLDASVSCYTQRAKRVDFNDRPHYVVSCISVALEIVSRWRHRIEPDRLTAVASKVWTFREHIKLDCQKDVYCRLLELLLQNGLFDDLCCQNRDVIKTLWNFAISVAHLQGVFESASLLLLSLINRYRSDLGDEEDLTDAISDILSRSTARRGKVIYELVAFLITNFEFDEMKHFPGVNDKKKGLKQWRFRCQVAEWLICHIDPEANIGELLFLLCSLHPATKSKPSYHTTYSKNGIERDLELFGLINPQCSPKKSVPLLPIIVITELVGYVNRLISQCWSNSDLNDEVRIALWCSFTGFLSKPEIELGDEAAHQLDKMNQWLCAVLPDMKPELLSLIRPIGMSGSLITSDLCQLLAARLADCPALATYLMSLQVHFEVSAATIRSVMRKVGEQLHESSSGDLQYAAGRLLEQFTNDVDTVPDLLLLFDECGEVIDGESRKRLACKISRLIGEDVSEGEYSEEEGRIYHRLLNTCIIRMCKSDECVSVDLSPLSITYLIRYLENLSSSMLEWTVISNLFERASSNVVLALKLARVILCDPTKFQLHPKLLEAVIQHEKLLQACQDLIPGFADLLDCHYNSVMLSQFTRKRLPYISVSSPLRNDQLVEGIRSGNMSDLKFEYLPAALFLKVENMESSDDVTAGIFWSLLMENPHSALGALWDARTESIARNTHMLLLHNLLSIARSPLRKSLNEKMERGFVLAFTSVVSSLVRAIVKSRPDLIDRVFTRIEASHCFSSVELTFMRRVHEDSDQTNSTSEREFIDAAVEELLRTAHLKDVRVFHCLSFWKTLRSALEAEHSLHRLSNNSIHNGIVSRLLFAWDILPHVRPLIAPILSLLDWSVSSVPHAELEFQNAVTIVKDYCHLILSNPRLDTVGTFSSCLSILSCETFDESAILCPAIDRRIPAGIDESGPPRWLSCFFLDIVGVINCDAEDSAILDVINGCASNVYKLCQILAPYVLAIDNSDGEAIVSILLQYARLLVDSEVNDSMESARCRMARCLAECVDGIGLYRLSRVNLEDHEEYFDGMCSLIKCCLMANLPTYAYAVANVLHDRMLAKENCRCLAALDGNRLENEQLLQLLKNVYLALGSTAALRSLPIKIQNDDNVRLMLSKARFQWLDVISNSAASYQEMMDAHWYCGVDRSERCRELKYGLALRREEWTEVSYPKKFGSHEETLFSAMYVGGHCASSLKEFLRHIENLECGGSVSDWFPSPSIINNLRDLKVLRPSYEACEEDLMEMSLNRLLLYATSFLRRSKNNTSKDGKAHNFVISVLVKRLCERKAYAACLSILERYPSNSSTLERCRVFMAKNDFNTADSLLHTLLDSNEIEIRVESRCILAELLAYHKNMLDEAITLLRQGIESIEEDPISCEVRLRLFSLLHQLAARQLSGIEEHMESRAFRMREDAIREWTRQRSVAARGPPSHTVRRIECELRCEKEAVDSVKRKLVAAAVDTVAAGLEALKLLSQPYIKQPCQPMERNDDILRLIFPLIDVIFRFDRDKDVVKAFRGYIAHGMVPAVWIHVVSHLMSHCFTKSILAPVIRTMIVKLIIAYPYHVLHTVLMYKFNENHAYIVETLLEEAERRISDKTARSRLHEIIEDMTTAHVAYIQFVSVKISDTRFFEKRQLPGSKAVQYEMKDGLSIISQGDVLRRVPLPVVDQKLGIAGDYSGQDIVMWGTMERVCIQADGLSAPKVLRTKGSDGKLYKIIWKNEDVRQDSLVEQLFSVVNGILNRGEPSAFLRTYKVVPLDSKCGIIEFCQGTVSLKELLCGTDLISGLHVREEPGDSKALQVRTMLKDAAKTQVNEASKMFREACAHFKPVFRHFFYGQHCTVQSWAHMIDNYRRSLAQWSIVTYVVGLGDRHLSNVLFETDTCKLVHIDLGMILEYSKRTLPIPERVPFRLTRDLLDPILIEGTDGRLRENAVRAMRLLRESKHVILGLASVLLRETISNFEEVEPNAGERPSFVSETAIARLRDKLNGTDDTFGVQDVEHQVRRLFAEATSVDNLSRMFVGWMPFV</sequence>
<dbReference type="EC" id="2.7.11.1" evidence="2"/>
<feature type="domain" description="FATC" evidence="10">
    <location>
        <begin position="2347"/>
        <end position="2379"/>
    </location>
</feature>
<evidence type="ECO:0000256" key="4">
    <source>
        <dbReference type="ARBA" id="ARBA00022741"/>
    </source>
</evidence>
<gene>
    <name evidence="11" type="ORF">GCK32_001836</name>
</gene>
<keyword evidence="7" id="KW-0067">ATP-binding</keyword>
<evidence type="ECO:0000313" key="11">
    <source>
        <dbReference type="EMBL" id="KAK5978357.1"/>
    </source>
</evidence>
<feature type="domain" description="PI3K/PI4K catalytic" evidence="9">
    <location>
        <begin position="2041"/>
        <end position="2360"/>
    </location>
</feature>
<evidence type="ECO:0000256" key="1">
    <source>
        <dbReference type="ARBA" id="ARBA00004123"/>
    </source>
</evidence>
<organism evidence="11 12">
    <name type="scientific">Trichostrongylus colubriformis</name>
    <name type="common">Black scour worm</name>
    <dbReference type="NCBI Taxonomy" id="6319"/>
    <lineage>
        <taxon>Eukaryota</taxon>
        <taxon>Metazoa</taxon>
        <taxon>Ecdysozoa</taxon>
        <taxon>Nematoda</taxon>
        <taxon>Chromadorea</taxon>
        <taxon>Rhabditida</taxon>
        <taxon>Rhabditina</taxon>
        <taxon>Rhabditomorpha</taxon>
        <taxon>Strongyloidea</taxon>
        <taxon>Trichostrongylidae</taxon>
        <taxon>Trichostrongylus</taxon>
    </lineage>
</organism>
<dbReference type="InterPro" id="IPR036940">
    <property type="entry name" value="PI3/4_kinase_cat_sf"/>
</dbReference>
<protein>
    <recommendedName>
        <fullName evidence="2">non-specific serine/threonine protein kinase</fullName>
        <ecNumber evidence="2">2.7.11.1</ecNumber>
    </recommendedName>
</protein>
<dbReference type="PANTHER" id="PTHR37079">
    <property type="entry name" value="SERINE/THREONINE-PROTEIN KINASE ATM"/>
    <property type="match status" value="1"/>
</dbReference>
<keyword evidence="6" id="KW-0418">Kinase</keyword>
<name>A0AAN8FPR5_TRICO</name>
<keyword evidence="12" id="KW-1185">Reference proteome</keyword>
<comment type="caution">
    <text evidence="11">The sequence shown here is derived from an EMBL/GenBank/DDBJ whole genome shotgun (WGS) entry which is preliminary data.</text>
</comment>